<dbReference type="InterPro" id="IPR007453">
    <property type="entry name" value="DsrC/TusE"/>
</dbReference>
<evidence type="ECO:0000256" key="1">
    <source>
        <dbReference type="ARBA" id="ARBA00004496"/>
    </source>
</evidence>
<dbReference type="GO" id="GO:0016740">
    <property type="term" value="F:transferase activity"/>
    <property type="evidence" value="ECO:0007669"/>
    <property type="project" value="UniProtKB-KW"/>
</dbReference>
<dbReference type="InterPro" id="IPR043163">
    <property type="entry name" value="DsrC-like_N"/>
</dbReference>
<keyword evidence="3 5" id="KW-0808">Transferase</keyword>
<keyword evidence="6" id="KW-1185">Reference proteome</keyword>
<dbReference type="InterPro" id="IPR042072">
    <property type="entry name" value="DsrC-like_C"/>
</dbReference>
<sequence>MNIDPEGFLLNFRDWDRNLAHQIAADNQIELTDEHWEIIELAQAFFQEFDYAPSQRPLANFIKLKLDKAKASSIYLMKLFGASPAKMVARIAGLPKPKNCL</sequence>
<evidence type="ECO:0000256" key="4">
    <source>
        <dbReference type="PIRSR" id="PIRSR006223-50"/>
    </source>
</evidence>
<dbReference type="GO" id="GO:0005737">
    <property type="term" value="C:cytoplasm"/>
    <property type="evidence" value="ECO:0007669"/>
    <property type="project" value="UniProtKB-SubCell"/>
</dbReference>
<dbReference type="EMBL" id="CP007142">
    <property type="protein sequence ID" value="AJQ95788.1"/>
    <property type="molecule type" value="Genomic_DNA"/>
</dbReference>
<gene>
    <name evidence="5" type="ORF">YC6258_03752</name>
</gene>
<evidence type="ECO:0000256" key="2">
    <source>
        <dbReference type="ARBA" id="ARBA00022490"/>
    </source>
</evidence>
<evidence type="ECO:0000256" key="3">
    <source>
        <dbReference type="PIRNR" id="PIRNR006223"/>
    </source>
</evidence>
<evidence type="ECO:0000313" key="5">
    <source>
        <dbReference type="EMBL" id="AJQ95788.1"/>
    </source>
</evidence>
<dbReference type="PIRSF" id="PIRSF006223">
    <property type="entry name" value="DsrC_TusE"/>
    <property type="match status" value="1"/>
</dbReference>
<protein>
    <recommendedName>
        <fullName evidence="3">Sulfurtransferase</fullName>
        <ecNumber evidence="3">2.8.1.-</ecNumber>
    </recommendedName>
</protein>
<dbReference type="Gene3D" id="3.30.1420.10">
    <property type="match status" value="1"/>
</dbReference>
<keyword evidence="2" id="KW-0963">Cytoplasm</keyword>
<dbReference type="InterPro" id="IPR025526">
    <property type="entry name" value="DsrC-like_dom_sf"/>
</dbReference>
<dbReference type="AlphaFoldDB" id="A0A0C5VQX3"/>
<organism evidence="5 6">
    <name type="scientific">Gynuella sunshinyii YC6258</name>
    <dbReference type="NCBI Taxonomy" id="1445510"/>
    <lineage>
        <taxon>Bacteria</taxon>
        <taxon>Pseudomonadati</taxon>
        <taxon>Pseudomonadota</taxon>
        <taxon>Gammaproteobacteria</taxon>
        <taxon>Oceanospirillales</taxon>
        <taxon>Saccharospirillaceae</taxon>
        <taxon>Gynuella</taxon>
    </lineage>
</organism>
<dbReference type="GO" id="GO:0002143">
    <property type="term" value="P:tRNA wobble position uridine thiolation"/>
    <property type="evidence" value="ECO:0007669"/>
    <property type="project" value="TreeGrafter"/>
</dbReference>
<dbReference type="PANTHER" id="PTHR37010:SF1">
    <property type="entry name" value="SULFURTRANSFERASE TUSE"/>
    <property type="match status" value="1"/>
</dbReference>
<dbReference type="KEGG" id="gsn:YC6258_03752"/>
<evidence type="ECO:0000313" key="6">
    <source>
        <dbReference type="Proteomes" id="UP000032266"/>
    </source>
</evidence>
<dbReference type="NCBIfam" id="TIGR03342">
    <property type="entry name" value="dsrC_tusE_dsvC"/>
    <property type="match status" value="1"/>
</dbReference>
<dbReference type="GO" id="GO:0097163">
    <property type="term" value="F:sulfur carrier activity"/>
    <property type="evidence" value="ECO:0007669"/>
    <property type="project" value="TreeGrafter"/>
</dbReference>
<dbReference type="STRING" id="1445510.YC6258_03752"/>
<name>A0A0C5VQX3_9GAMM</name>
<reference evidence="5 6" key="1">
    <citation type="submission" date="2014-01" db="EMBL/GenBank/DDBJ databases">
        <title>Full genme sequencing of cellulolytic bacterium Gynuella sunshinyii YC6258T gen. nov., sp. nov.</title>
        <authorList>
            <person name="Khan H."/>
            <person name="Chung E.J."/>
            <person name="Chung Y.R."/>
        </authorList>
    </citation>
    <scope>NUCLEOTIDE SEQUENCE [LARGE SCALE GENOMIC DNA]</scope>
    <source>
        <strain evidence="5 6">YC6258</strain>
    </source>
</reference>
<dbReference type="SUPFAM" id="SSF69721">
    <property type="entry name" value="DsrC, the gamma subunit of dissimilatory sulfite reductase"/>
    <property type="match status" value="1"/>
</dbReference>
<dbReference type="PANTHER" id="PTHR37010">
    <property type="entry name" value="SULFURTRANSFERASE TUSE"/>
    <property type="match status" value="1"/>
</dbReference>
<comment type="subcellular location">
    <subcellularLocation>
        <location evidence="1">Cytoplasm</location>
    </subcellularLocation>
</comment>
<comment type="similarity">
    <text evidence="3">Belongs to the dsrC/tusE family.</text>
</comment>
<dbReference type="HOGENOM" id="CLU_153199_1_0_6"/>
<proteinExistence type="inferred from homology"/>
<dbReference type="Gene3D" id="1.10.10.370">
    <property type="entry name" value="DsrC-like protein, C-terminal domain"/>
    <property type="match status" value="1"/>
</dbReference>
<dbReference type="PATRIC" id="fig|1445510.3.peg.3729"/>
<dbReference type="EC" id="2.8.1.-" evidence="3"/>
<accession>A0A0C5VQX3</accession>
<dbReference type="Pfam" id="PF04358">
    <property type="entry name" value="DsrC"/>
    <property type="match status" value="1"/>
</dbReference>
<dbReference type="RefSeq" id="WP_044617976.1">
    <property type="nucleotide sequence ID" value="NZ_CP007142.1"/>
</dbReference>
<dbReference type="Proteomes" id="UP000032266">
    <property type="component" value="Chromosome"/>
</dbReference>
<feature type="active site" description="Cysteine persulfide intermediate" evidence="4">
    <location>
        <position position="100"/>
    </location>
</feature>
<comment type="function">
    <text evidence="3">Part of a sulfur-relay system.</text>
</comment>